<evidence type="ECO:0000256" key="18">
    <source>
        <dbReference type="ARBA" id="ARBA00023228"/>
    </source>
</evidence>
<evidence type="ECO:0000256" key="19">
    <source>
        <dbReference type="ARBA" id="ARBA00025833"/>
    </source>
</evidence>
<keyword evidence="7" id="KW-0121">Carboxypeptidase</keyword>
<keyword evidence="12" id="KW-0256">Endoplasmic reticulum</keyword>
<protein>
    <recommendedName>
        <fullName evidence="5">Carboxypeptidase Q</fullName>
    </recommendedName>
    <alternativeName>
        <fullName evidence="20">Plasma glutamate carboxypeptidase</fullName>
    </alternativeName>
</protein>
<name>A0A1H7PFI0_9SPHI</name>
<sequence length="535" mass="59044">MIHINKLQKPHTTIKPIALSLLLGLGAMAATAQPQWMMQEQKLEPVVQQIVKEAKGNSELEQLAHELLDVVGPRLVGTPQMKNAHDWAVAKYKGWGIEARYEEFGEWRGWERGISHIDMVYPRVKTLAGTQLAWSPTTGGKAVEGEVITLPEVKDSVAFKAWLPNVKGKYVMISMPQPTGRPDYNWEQFGKPESVEKMKGERDSLTAAWNRNIQAIGISANSLPRILEDAGAAGILSSYWSREFGSNKIFGSRTTKVPSLDISLEDYGILYRLAENGHKPRIKVETDSKDLGTVPTFNTIAEIKGTEKPDEYVILSAHFDSWEGGSGATDNGTGTITMMEVARILKKVYPNPKRTILIGHWGSEEQGLNGSRAFVLDHSDIVEKTQAVFNQDNGTGRVANLNGSGFLNAYDFMGRWMASAPREITRDIQTDYPGSPGGGGSDHASFVAAGIPAFMMSSLSWGYSTITWHTNLDTYDKLIFDDLKSNVILIATLAYKASEEPGLVNREKRVLPLGLDGQPGQWPTIRQPRRTGVGY</sequence>
<gene>
    <name evidence="23" type="ORF">SAMN05421740_104335</name>
</gene>
<keyword evidence="9" id="KW-0479">Metal-binding</keyword>
<keyword evidence="8" id="KW-0645">Protease</keyword>
<keyword evidence="6" id="KW-0964">Secreted</keyword>
<evidence type="ECO:0000256" key="16">
    <source>
        <dbReference type="ARBA" id="ARBA00023145"/>
    </source>
</evidence>
<proteinExistence type="predicted"/>
<dbReference type="GO" id="GO:0005764">
    <property type="term" value="C:lysosome"/>
    <property type="evidence" value="ECO:0007669"/>
    <property type="project" value="UniProtKB-SubCell"/>
</dbReference>
<reference evidence="24" key="1">
    <citation type="submission" date="2016-10" db="EMBL/GenBank/DDBJ databases">
        <authorList>
            <person name="Varghese N."/>
            <person name="Submissions S."/>
        </authorList>
    </citation>
    <scope>NUCLEOTIDE SEQUENCE [LARGE SCALE GENOMIC DNA]</scope>
    <source>
        <strain evidence="24">Jip14</strain>
    </source>
</reference>
<dbReference type="GO" id="GO:0005615">
    <property type="term" value="C:extracellular space"/>
    <property type="evidence" value="ECO:0007669"/>
    <property type="project" value="TreeGrafter"/>
</dbReference>
<evidence type="ECO:0000256" key="17">
    <source>
        <dbReference type="ARBA" id="ARBA00023180"/>
    </source>
</evidence>
<evidence type="ECO:0000256" key="6">
    <source>
        <dbReference type="ARBA" id="ARBA00022525"/>
    </source>
</evidence>
<dbReference type="GO" id="GO:0046872">
    <property type="term" value="F:metal ion binding"/>
    <property type="evidence" value="ECO:0007669"/>
    <property type="project" value="UniProtKB-KW"/>
</dbReference>
<keyword evidence="16" id="KW-0865">Zymogen</keyword>
<evidence type="ECO:0000256" key="1">
    <source>
        <dbReference type="ARBA" id="ARBA00004240"/>
    </source>
</evidence>
<dbReference type="PANTHER" id="PTHR12053:SF3">
    <property type="entry name" value="CARBOXYPEPTIDASE Q"/>
    <property type="match status" value="1"/>
</dbReference>
<evidence type="ECO:0000256" key="14">
    <source>
        <dbReference type="ARBA" id="ARBA00023034"/>
    </source>
</evidence>
<dbReference type="PANTHER" id="PTHR12053">
    <property type="entry name" value="PROTEASE FAMILY M28 PLASMA GLUTAMATE CARBOXYPEPTIDASE-RELATED"/>
    <property type="match status" value="1"/>
</dbReference>
<evidence type="ECO:0000256" key="7">
    <source>
        <dbReference type="ARBA" id="ARBA00022645"/>
    </source>
</evidence>
<dbReference type="RefSeq" id="WP_245747632.1">
    <property type="nucleotide sequence ID" value="NZ_FNZR01000004.1"/>
</dbReference>
<dbReference type="InterPro" id="IPR007484">
    <property type="entry name" value="Peptidase_M28"/>
</dbReference>
<dbReference type="GO" id="GO:0006508">
    <property type="term" value="P:proteolysis"/>
    <property type="evidence" value="ECO:0007669"/>
    <property type="project" value="UniProtKB-KW"/>
</dbReference>
<evidence type="ECO:0000256" key="3">
    <source>
        <dbReference type="ARBA" id="ARBA00004555"/>
    </source>
</evidence>
<evidence type="ECO:0000256" key="2">
    <source>
        <dbReference type="ARBA" id="ARBA00004371"/>
    </source>
</evidence>
<evidence type="ECO:0000313" key="24">
    <source>
        <dbReference type="Proteomes" id="UP000198916"/>
    </source>
</evidence>
<evidence type="ECO:0000259" key="22">
    <source>
        <dbReference type="Pfam" id="PF04389"/>
    </source>
</evidence>
<evidence type="ECO:0000313" key="23">
    <source>
        <dbReference type="EMBL" id="SEL34055.1"/>
    </source>
</evidence>
<evidence type="ECO:0000256" key="15">
    <source>
        <dbReference type="ARBA" id="ARBA00023049"/>
    </source>
</evidence>
<feature type="domain" description="Peptidase M28" evidence="22">
    <location>
        <begin position="298"/>
        <end position="485"/>
    </location>
</feature>
<feature type="chain" id="PRO_5011680065" description="Carboxypeptidase Q" evidence="21">
    <location>
        <begin position="33"/>
        <end position="535"/>
    </location>
</feature>
<keyword evidence="13" id="KW-0862">Zinc</keyword>
<dbReference type="GO" id="GO:0043171">
    <property type="term" value="P:peptide catabolic process"/>
    <property type="evidence" value="ECO:0007669"/>
    <property type="project" value="TreeGrafter"/>
</dbReference>
<evidence type="ECO:0000256" key="9">
    <source>
        <dbReference type="ARBA" id="ARBA00022723"/>
    </source>
</evidence>
<dbReference type="STRING" id="332977.SAMN05421740_104335"/>
<dbReference type="InterPro" id="IPR039866">
    <property type="entry name" value="CPQ"/>
</dbReference>
<organism evidence="23 24">
    <name type="scientific">Parapedobacter koreensis</name>
    <dbReference type="NCBI Taxonomy" id="332977"/>
    <lineage>
        <taxon>Bacteria</taxon>
        <taxon>Pseudomonadati</taxon>
        <taxon>Bacteroidota</taxon>
        <taxon>Sphingobacteriia</taxon>
        <taxon>Sphingobacteriales</taxon>
        <taxon>Sphingobacteriaceae</taxon>
        <taxon>Parapedobacter</taxon>
    </lineage>
</organism>
<dbReference type="Gene3D" id="3.40.630.10">
    <property type="entry name" value="Zn peptidases"/>
    <property type="match status" value="1"/>
</dbReference>
<keyword evidence="11" id="KW-0378">Hydrolase</keyword>
<keyword evidence="17" id="KW-0325">Glycoprotein</keyword>
<keyword evidence="14" id="KW-0333">Golgi apparatus</keyword>
<evidence type="ECO:0000256" key="11">
    <source>
        <dbReference type="ARBA" id="ARBA00022801"/>
    </source>
</evidence>
<evidence type="ECO:0000256" key="21">
    <source>
        <dbReference type="SAM" id="SignalP"/>
    </source>
</evidence>
<comment type="subunit">
    <text evidence="19">Homodimer. The monomeric form is inactive while the homodimer is active.</text>
</comment>
<dbReference type="GO" id="GO:0004180">
    <property type="term" value="F:carboxypeptidase activity"/>
    <property type="evidence" value="ECO:0007669"/>
    <property type="project" value="UniProtKB-KW"/>
</dbReference>
<comment type="subcellular location">
    <subcellularLocation>
        <location evidence="1">Endoplasmic reticulum</location>
    </subcellularLocation>
    <subcellularLocation>
        <location evidence="3">Golgi apparatus</location>
    </subcellularLocation>
    <subcellularLocation>
        <location evidence="2">Lysosome</location>
    </subcellularLocation>
    <subcellularLocation>
        <location evidence="4">Secreted</location>
    </subcellularLocation>
</comment>
<keyword evidence="10 21" id="KW-0732">Signal</keyword>
<evidence type="ECO:0000256" key="20">
    <source>
        <dbReference type="ARBA" id="ARBA00033328"/>
    </source>
</evidence>
<evidence type="ECO:0000256" key="5">
    <source>
        <dbReference type="ARBA" id="ARBA00014116"/>
    </source>
</evidence>
<evidence type="ECO:0000256" key="4">
    <source>
        <dbReference type="ARBA" id="ARBA00004613"/>
    </source>
</evidence>
<evidence type="ECO:0000256" key="10">
    <source>
        <dbReference type="ARBA" id="ARBA00022729"/>
    </source>
</evidence>
<dbReference type="SUPFAM" id="SSF53187">
    <property type="entry name" value="Zn-dependent exopeptidases"/>
    <property type="match status" value="1"/>
</dbReference>
<evidence type="ECO:0000256" key="13">
    <source>
        <dbReference type="ARBA" id="ARBA00022833"/>
    </source>
</evidence>
<dbReference type="Pfam" id="PF04389">
    <property type="entry name" value="Peptidase_M28"/>
    <property type="match status" value="1"/>
</dbReference>
<dbReference type="EMBL" id="FNZR01000004">
    <property type="protein sequence ID" value="SEL34055.1"/>
    <property type="molecule type" value="Genomic_DNA"/>
</dbReference>
<accession>A0A1H7PFI0</accession>
<keyword evidence="15" id="KW-0482">Metalloprotease</keyword>
<feature type="signal peptide" evidence="21">
    <location>
        <begin position="1"/>
        <end position="32"/>
    </location>
</feature>
<dbReference type="Proteomes" id="UP000198916">
    <property type="component" value="Unassembled WGS sequence"/>
</dbReference>
<keyword evidence="24" id="KW-1185">Reference proteome</keyword>
<dbReference type="GO" id="GO:0070573">
    <property type="term" value="F:metallodipeptidase activity"/>
    <property type="evidence" value="ECO:0007669"/>
    <property type="project" value="InterPro"/>
</dbReference>
<evidence type="ECO:0000256" key="12">
    <source>
        <dbReference type="ARBA" id="ARBA00022824"/>
    </source>
</evidence>
<dbReference type="AlphaFoldDB" id="A0A1H7PFI0"/>
<dbReference type="Gene3D" id="3.50.30.30">
    <property type="match status" value="1"/>
</dbReference>
<evidence type="ECO:0000256" key="8">
    <source>
        <dbReference type="ARBA" id="ARBA00022670"/>
    </source>
</evidence>
<keyword evidence="18" id="KW-0458">Lysosome</keyword>